<dbReference type="PANTHER" id="PTHR33222:SF35">
    <property type="entry name" value="CYANOBACTERIAL AMINOACYL-TRNA SYNTHETASE, CAAD DOMAIN, PROTEIN CURVATURE THYLAKOID 1"/>
    <property type="match status" value="1"/>
</dbReference>
<feature type="transmembrane region" description="Helical" evidence="2">
    <location>
        <begin position="90"/>
        <end position="108"/>
    </location>
</feature>
<comment type="subcellular location">
    <subcellularLocation>
        <location evidence="1">Membrane</location>
        <topology evidence="1">Multi-pass membrane protein</topology>
    </subcellularLocation>
</comment>
<dbReference type="InterPro" id="IPR033344">
    <property type="entry name" value="CURT1"/>
</dbReference>
<dbReference type="EMBL" id="JARYMX010000006">
    <property type="protein sequence ID" value="KAJ9545759.1"/>
    <property type="molecule type" value="Genomic_DNA"/>
</dbReference>
<keyword evidence="5" id="KW-1185">Reference proteome</keyword>
<protein>
    <recommendedName>
        <fullName evidence="3">Cyanobacterial aminoacyl-tRNA synthetase CAAD domain-containing protein</fullName>
    </recommendedName>
</protein>
<keyword evidence="2" id="KW-0812">Transmembrane</keyword>
<keyword evidence="2" id="KW-0472">Membrane</keyword>
<dbReference type="AlphaFoldDB" id="A0AA38SN54"/>
<sequence>MWVNIPMKIPMFLLKILQIQLNKWLNIQNVYENPIFAQGIKNPRIGPGSKKSLAYRIKASSEDPSETSEVGEVFSNLKEKWDALENKPMAVVYGGGAAVGVWLSSTVVNAINSVPVVPKFMELIGFGYTGWFIYRYLLFKSGRKELADDIEVLKKKIIGSE</sequence>
<gene>
    <name evidence="4" type="ORF">OSB04_025466</name>
</gene>
<dbReference type="Proteomes" id="UP001172457">
    <property type="component" value="Chromosome 6"/>
</dbReference>
<name>A0AA38SN54_9ASTR</name>
<evidence type="ECO:0000313" key="5">
    <source>
        <dbReference type="Proteomes" id="UP001172457"/>
    </source>
</evidence>
<dbReference type="GO" id="GO:0009535">
    <property type="term" value="C:chloroplast thylakoid membrane"/>
    <property type="evidence" value="ECO:0007669"/>
    <property type="project" value="TreeGrafter"/>
</dbReference>
<dbReference type="Pfam" id="PF14159">
    <property type="entry name" value="CAAD"/>
    <property type="match status" value="1"/>
</dbReference>
<feature type="domain" description="Cyanobacterial aminoacyl-tRNA synthetase CAAD" evidence="3">
    <location>
        <begin position="76"/>
        <end position="159"/>
    </location>
</feature>
<evidence type="ECO:0000313" key="4">
    <source>
        <dbReference type="EMBL" id="KAJ9545759.1"/>
    </source>
</evidence>
<organism evidence="4 5">
    <name type="scientific">Centaurea solstitialis</name>
    <name type="common">yellow star-thistle</name>
    <dbReference type="NCBI Taxonomy" id="347529"/>
    <lineage>
        <taxon>Eukaryota</taxon>
        <taxon>Viridiplantae</taxon>
        <taxon>Streptophyta</taxon>
        <taxon>Embryophyta</taxon>
        <taxon>Tracheophyta</taxon>
        <taxon>Spermatophyta</taxon>
        <taxon>Magnoliopsida</taxon>
        <taxon>eudicotyledons</taxon>
        <taxon>Gunneridae</taxon>
        <taxon>Pentapetalae</taxon>
        <taxon>asterids</taxon>
        <taxon>campanulids</taxon>
        <taxon>Asterales</taxon>
        <taxon>Asteraceae</taxon>
        <taxon>Carduoideae</taxon>
        <taxon>Cardueae</taxon>
        <taxon>Centaureinae</taxon>
        <taxon>Centaurea</taxon>
    </lineage>
</organism>
<keyword evidence="2" id="KW-1133">Transmembrane helix</keyword>
<reference evidence="4" key="1">
    <citation type="submission" date="2023-03" db="EMBL/GenBank/DDBJ databases">
        <title>Chromosome-scale reference genome and RAD-based genetic map of yellow starthistle (Centaurea solstitialis) reveal putative structural variation and QTLs associated with invader traits.</title>
        <authorList>
            <person name="Reatini B."/>
            <person name="Cang F.A."/>
            <person name="Jiang Q."/>
            <person name="Mckibben M.T.W."/>
            <person name="Barker M.S."/>
            <person name="Rieseberg L.H."/>
            <person name="Dlugosch K.M."/>
        </authorList>
    </citation>
    <scope>NUCLEOTIDE SEQUENCE</scope>
    <source>
        <strain evidence="4">CAN-66</strain>
        <tissue evidence="4">Leaf</tissue>
    </source>
</reference>
<proteinExistence type="predicted"/>
<accession>A0AA38SN54</accession>
<evidence type="ECO:0000256" key="1">
    <source>
        <dbReference type="ARBA" id="ARBA00004141"/>
    </source>
</evidence>
<dbReference type="PANTHER" id="PTHR33222">
    <property type="match status" value="1"/>
</dbReference>
<comment type="caution">
    <text evidence="4">The sequence shown here is derived from an EMBL/GenBank/DDBJ whole genome shotgun (WGS) entry which is preliminary data.</text>
</comment>
<feature type="transmembrane region" description="Helical" evidence="2">
    <location>
        <begin position="120"/>
        <end position="138"/>
    </location>
</feature>
<dbReference type="InterPro" id="IPR025564">
    <property type="entry name" value="CAAD_dom"/>
</dbReference>
<evidence type="ECO:0000259" key="3">
    <source>
        <dbReference type="Pfam" id="PF14159"/>
    </source>
</evidence>
<evidence type="ECO:0000256" key="2">
    <source>
        <dbReference type="SAM" id="Phobius"/>
    </source>
</evidence>